<dbReference type="SUPFAM" id="SSF46894">
    <property type="entry name" value="C-terminal effector domain of the bipartite response regulators"/>
    <property type="match status" value="1"/>
</dbReference>
<sequence>MHKLDESNKNKILSIIELCLHADSMVELENILHHTQSLMEYDMMACGIGIRDDYSMKAISSLNEGFSSEFMSTIIDHTDQVISPLFLRWLATQKPQILDIQHQSHEFTTEQMAFYQKLNIQNVMSYGVLDCGEHYASYFGFANIAHGIKQHHINLMTILVPHLHSAYTKIPIIKKQLSPFISKQLKIKPSNNNPNPTLSQRETEVLQWVFIGKTNQEISDTLCLSSSTVKNHLQNIIQKLKANNRQHAVAKALQQGIIKIE</sequence>
<dbReference type="PANTHER" id="PTHR44688">
    <property type="entry name" value="DNA-BINDING TRANSCRIPTIONAL ACTIVATOR DEVR_DOSR"/>
    <property type="match status" value="1"/>
</dbReference>
<dbReference type="Pfam" id="PF00196">
    <property type="entry name" value="GerE"/>
    <property type="match status" value="1"/>
</dbReference>
<dbReference type="EMBL" id="UOFB01000361">
    <property type="protein sequence ID" value="VAW49561.1"/>
    <property type="molecule type" value="Genomic_DNA"/>
</dbReference>
<dbReference type="CDD" id="cd06170">
    <property type="entry name" value="LuxR_C_like"/>
    <property type="match status" value="1"/>
</dbReference>
<reference evidence="5" key="1">
    <citation type="submission" date="2018-06" db="EMBL/GenBank/DDBJ databases">
        <authorList>
            <person name="Zhirakovskaya E."/>
        </authorList>
    </citation>
    <scope>NUCLEOTIDE SEQUENCE</scope>
</reference>
<name>A0A3B0W2P2_9ZZZZ</name>
<dbReference type="SMART" id="SM00421">
    <property type="entry name" value="HTH_LUXR"/>
    <property type="match status" value="1"/>
</dbReference>
<protein>
    <recommendedName>
        <fullName evidence="4">HTH luxR-type domain-containing protein</fullName>
    </recommendedName>
</protein>
<keyword evidence="2" id="KW-0238">DNA-binding</keyword>
<accession>A0A3B0W2P2</accession>
<dbReference type="InterPro" id="IPR000792">
    <property type="entry name" value="Tscrpt_reg_LuxR_C"/>
</dbReference>
<dbReference type="Gene3D" id="1.10.10.10">
    <property type="entry name" value="Winged helix-like DNA-binding domain superfamily/Winged helix DNA-binding domain"/>
    <property type="match status" value="1"/>
</dbReference>
<evidence type="ECO:0000313" key="5">
    <source>
        <dbReference type="EMBL" id="VAW49561.1"/>
    </source>
</evidence>
<evidence type="ECO:0000259" key="4">
    <source>
        <dbReference type="PROSITE" id="PS50043"/>
    </source>
</evidence>
<feature type="domain" description="HTH luxR-type" evidence="4">
    <location>
        <begin position="191"/>
        <end position="256"/>
    </location>
</feature>
<dbReference type="InterPro" id="IPR036693">
    <property type="entry name" value="TF_LuxR_autoind-bd_dom_sf"/>
</dbReference>
<keyword evidence="1" id="KW-0805">Transcription regulation</keyword>
<dbReference type="Gene3D" id="3.30.450.80">
    <property type="entry name" value="Transcription factor LuxR-like, autoinducer-binding domain"/>
    <property type="match status" value="1"/>
</dbReference>
<keyword evidence="3" id="KW-0804">Transcription</keyword>
<dbReference type="PANTHER" id="PTHR44688:SF16">
    <property type="entry name" value="DNA-BINDING TRANSCRIPTIONAL ACTIVATOR DEVR_DOSR"/>
    <property type="match status" value="1"/>
</dbReference>
<dbReference type="AlphaFoldDB" id="A0A3B0W2P2"/>
<gene>
    <name evidence="5" type="ORF">MNBD_GAMMA04-515</name>
</gene>
<dbReference type="GO" id="GO:0006355">
    <property type="term" value="P:regulation of DNA-templated transcription"/>
    <property type="evidence" value="ECO:0007669"/>
    <property type="project" value="InterPro"/>
</dbReference>
<dbReference type="InterPro" id="IPR016032">
    <property type="entry name" value="Sig_transdc_resp-reg_C-effctor"/>
</dbReference>
<dbReference type="InterPro" id="IPR036388">
    <property type="entry name" value="WH-like_DNA-bd_sf"/>
</dbReference>
<dbReference type="PRINTS" id="PR00038">
    <property type="entry name" value="HTHLUXR"/>
</dbReference>
<proteinExistence type="predicted"/>
<dbReference type="PROSITE" id="PS00622">
    <property type="entry name" value="HTH_LUXR_1"/>
    <property type="match status" value="1"/>
</dbReference>
<organism evidence="5">
    <name type="scientific">hydrothermal vent metagenome</name>
    <dbReference type="NCBI Taxonomy" id="652676"/>
    <lineage>
        <taxon>unclassified sequences</taxon>
        <taxon>metagenomes</taxon>
        <taxon>ecological metagenomes</taxon>
    </lineage>
</organism>
<dbReference type="GO" id="GO:0003677">
    <property type="term" value="F:DNA binding"/>
    <property type="evidence" value="ECO:0007669"/>
    <property type="project" value="UniProtKB-KW"/>
</dbReference>
<dbReference type="PROSITE" id="PS50043">
    <property type="entry name" value="HTH_LUXR_2"/>
    <property type="match status" value="1"/>
</dbReference>
<evidence type="ECO:0000256" key="2">
    <source>
        <dbReference type="ARBA" id="ARBA00023125"/>
    </source>
</evidence>
<evidence type="ECO:0000256" key="3">
    <source>
        <dbReference type="ARBA" id="ARBA00023163"/>
    </source>
</evidence>
<evidence type="ECO:0000256" key="1">
    <source>
        <dbReference type="ARBA" id="ARBA00023015"/>
    </source>
</evidence>